<comment type="caution">
    <text evidence="1">The sequence shown here is derived from an EMBL/GenBank/DDBJ whole genome shotgun (WGS) entry which is preliminary data.</text>
</comment>
<dbReference type="EMBL" id="CAJVPY010069004">
    <property type="protein sequence ID" value="CAG8827023.1"/>
    <property type="molecule type" value="Genomic_DNA"/>
</dbReference>
<evidence type="ECO:0000313" key="1">
    <source>
        <dbReference type="EMBL" id="CAG8827023.1"/>
    </source>
</evidence>
<feature type="non-terminal residue" evidence="1">
    <location>
        <position position="1"/>
    </location>
</feature>
<sequence length="40" mass="4767">IVLMIVHVVWNGIITIEWDDKRENKEEVSHIDEVTNDYTL</sequence>
<accession>A0A9N9PJQ0</accession>
<keyword evidence="2" id="KW-1185">Reference proteome</keyword>
<evidence type="ECO:0000313" key="2">
    <source>
        <dbReference type="Proteomes" id="UP000789405"/>
    </source>
</evidence>
<proteinExistence type="predicted"/>
<name>A0A9N9PJQ0_9GLOM</name>
<dbReference type="Proteomes" id="UP000789405">
    <property type="component" value="Unassembled WGS sequence"/>
</dbReference>
<protein>
    <submittedName>
        <fullName evidence="1">28453_t:CDS:1</fullName>
    </submittedName>
</protein>
<reference evidence="1" key="1">
    <citation type="submission" date="2021-06" db="EMBL/GenBank/DDBJ databases">
        <authorList>
            <person name="Kallberg Y."/>
            <person name="Tangrot J."/>
            <person name="Rosling A."/>
        </authorList>
    </citation>
    <scope>NUCLEOTIDE SEQUENCE</scope>
    <source>
        <strain evidence="1">MA453B</strain>
    </source>
</reference>
<dbReference type="AlphaFoldDB" id="A0A9N9PJQ0"/>
<organism evidence="1 2">
    <name type="scientific">Dentiscutata erythropus</name>
    <dbReference type="NCBI Taxonomy" id="1348616"/>
    <lineage>
        <taxon>Eukaryota</taxon>
        <taxon>Fungi</taxon>
        <taxon>Fungi incertae sedis</taxon>
        <taxon>Mucoromycota</taxon>
        <taxon>Glomeromycotina</taxon>
        <taxon>Glomeromycetes</taxon>
        <taxon>Diversisporales</taxon>
        <taxon>Gigasporaceae</taxon>
        <taxon>Dentiscutata</taxon>
    </lineage>
</organism>
<gene>
    <name evidence="1" type="ORF">DERYTH_LOCUS28206</name>
</gene>